<dbReference type="NCBIfam" id="TIGR02432">
    <property type="entry name" value="lysidine_TilS_N"/>
    <property type="match status" value="1"/>
</dbReference>
<reference evidence="11" key="1">
    <citation type="journal article" date="2019" name="Int. J. Syst. Evol. Microbiol.">
        <title>The Global Catalogue of Microorganisms (GCM) 10K type strain sequencing project: providing services to taxonomists for standard genome sequencing and annotation.</title>
        <authorList>
            <consortium name="The Broad Institute Genomics Platform"/>
            <consortium name="The Broad Institute Genome Sequencing Center for Infectious Disease"/>
            <person name="Wu L."/>
            <person name="Ma J."/>
        </authorList>
    </citation>
    <scope>NUCLEOTIDE SEQUENCE [LARGE SCALE GENOMIC DNA]</scope>
    <source>
        <strain evidence="11">KCTC 42447</strain>
    </source>
</reference>
<dbReference type="SMART" id="SM00977">
    <property type="entry name" value="TilS_C"/>
    <property type="match status" value="1"/>
</dbReference>
<comment type="caution">
    <text evidence="10">The sequence shown here is derived from an EMBL/GenBank/DDBJ whole genome shotgun (WGS) entry which is preliminary data.</text>
</comment>
<evidence type="ECO:0000256" key="1">
    <source>
        <dbReference type="ARBA" id="ARBA00004496"/>
    </source>
</evidence>
<keyword evidence="5 8" id="KW-0547">Nucleotide-binding</keyword>
<dbReference type="HAMAP" id="MF_01161">
    <property type="entry name" value="tRNA_Ile_lys_synt"/>
    <property type="match status" value="1"/>
</dbReference>
<dbReference type="SUPFAM" id="SSF56037">
    <property type="entry name" value="PheT/TilS domain"/>
    <property type="match status" value="1"/>
</dbReference>
<dbReference type="InterPro" id="IPR012094">
    <property type="entry name" value="tRNA_Ile_lys_synt"/>
</dbReference>
<dbReference type="SUPFAM" id="SSF82829">
    <property type="entry name" value="MesJ substrate recognition domain-like"/>
    <property type="match status" value="1"/>
</dbReference>
<keyword evidence="4 8" id="KW-0819">tRNA processing</keyword>
<organism evidence="10 11">
    <name type="scientific">Stutzerimonas tarimensis</name>
    <dbReference type="NCBI Taxonomy" id="1507735"/>
    <lineage>
        <taxon>Bacteria</taxon>
        <taxon>Pseudomonadati</taxon>
        <taxon>Pseudomonadota</taxon>
        <taxon>Gammaproteobacteria</taxon>
        <taxon>Pseudomonadales</taxon>
        <taxon>Pseudomonadaceae</taxon>
        <taxon>Stutzerimonas</taxon>
    </lineage>
</organism>
<dbReference type="InterPro" id="IPR011063">
    <property type="entry name" value="TilS/TtcA_N"/>
</dbReference>
<evidence type="ECO:0000256" key="3">
    <source>
        <dbReference type="ARBA" id="ARBA00022598"/>
    </source>
</evidence>
<dbReference type="PANTHER" id="PTHR43033:SF1">
    <property type="entry name" value="TRNA(ILE)-LYSIDINE SYNTHASE-RELATED"/>
    <property type="match status" value="1"/>
</dbReference>
<dbReference type="Gene3D" id="1.20.59.20">
    <property type="match status" value="1"/>
</dbReference>
<comment type="function">
    <text evidence="8">Ligates lysine onto the cytidine present at position 34 of the AUA codon-specific tRNA(Ile) that contains the anticodon CAU, in an ATP-dependent manner. Cytidine is converted to lysidine, thus changing the amino acid specificity of the tRNA from methionine to isoleucine.</text>
</comment>
<evidence type="ECO:0000313" key="10">
    <source>
        <dbReference type="EMBL" id="MFC3606408.1"/>
    </source>
</evidence>
<dbReference type="Pfam" id="PF01171">
    <property type="entry name" value="ATP_bind_3"/>
    <property type="match status" value="1"/>
</dbReference>
<evidence type="ECO:0000313" key="11">
    <source>
        <dbReference type="Proteomes" id="UP001595630"/>
    </source>
</evidence>
<dbReference type="EC" id="6.3.4.19" evidence="8"/>
<dbReference type="NCBIfam" id="TIGR02433">
    <property type="entry name" value="lysidine_TilS_C"/>
    <property type="match status" value="1"/>
</dbReference>
<evidence type="ECO:0000256" key="2">
    <source>
        <dbReference type="ARBA" id="ARBA00022490"/>
    </source>
</evidence>
<dbReference type="Proteomes" id="UP001595630">
    <property type="component" value="Unassembled WGS sequence"/>
</dbReference>
<dbReference type="Gene3D" id="3.40.50.620">
    <property type="entry name" value="HUPs"/>
    <property type="match status" value="1"/>
</dbReference>
<dbReference type="GO" id="GO:0032267">
    <property type="term" value="F:tRNA(Ile)-lysidine synthase activity"/>
    <property type="evidence" value="ECO:0007669"/>
    <property type="project" value="UniProtKB-EC"/>
</dbReference>
<comment type="catalytic activity">
    <reaction evidence="7 8">
        <text>cytidine(34) in tRNA(Ile2) + L-lysine + ATP = lysidine(34) in tRNA(Ile2) + AMP + diphosphate + H(+)</text>
        <dbReference type="Rhea" id="RHEA:43744"/>
        <dbReference type="Rhea" id="RHEA-COMP:10625"/>
        <dbReference type="Rhea" id="RHEA-COMP:10670"/>
        <dbReference type="ChEBI" id="CHEBI:15378"/>
        <dbReference type="ChEBI" id="CHEBI:30616"/>
        <dbReference type="ChEBI" id="CHEBI:32551"/>
        <dbReference type="ChEBI" id="CHEBI:33019"/>
        <dbReference type="ChEBI" id="CHEBI:82748"/>
        <dbReference type="ChEBI" id="CHEBI:83665"/>
        <dbReference type="ChEBI" id="CHEBI:456215"/>
        <dbReference type="EC" id="6.3.4.19"/>
    </reaction>
</comment>
<accession>A0ABV7T1Q7</accession>
<dbReference type="CDD" id="cd01992">
    <property type="entry name" value="TilS_N"/>
    <property type="match status" value="1"/>
</dbReference>
<dbReference type="Pfam" id="PF09179">
    <property type="entry name" value="TilS"/>
    <property type="match status" value="1"/>
</dbReference>
<dbReference type="RefSeq" id="WP_386360423.1">
    <property type="nucleotide sequence ID" value="NZ_JBHRXZ010000002.1"/>
</dbReference>
<evidence type="ECO:0000256" key="6">
    <source>
        <dbReference type="ARBA" id="ARBA00022840"/>
    </source>
</evidence>
<dbReference type="InterPro" id="IPR015262">
    <property type="entry name" value="tRNA_Ile_lys_synt_subst-bd"/>
</dbReference>
<comment type="subcellular location">
    <subcellularLocation>
        <location evidence="1 8">Cytoplasm</location>
    </subcellularLocation>
</comment>
<keyword evidence="3 8" id="KW-0436">Ligase</keyword>
<dbReference type="PANTHER" id="PTHR43033">
    <property type="entry name" value="TRNA(ILE)-LYSIDINE SYNTHASE-RELATED"/>
    <property type="match status" value="1"/>
</dbReference>
<feature type="binding site" evidence="8">
    <location>
        <begin position="28"/>
        <end position="33"/>
    </location>
    <ligand>
        <name>ATP</name>
        <dbReference type="ChEBI" id="CHEBI:30616"/>
    </ligand>
</feature>
<gene>
    <name evidence="8 10" type="primary">tilS</name>
    <name evidence="10" type="ORF">ACFOMF_01230</name>
</gene>
<dbReference type="EMBL" id="JBHRXZ010000002">
    <property type="protein sequence ID" value="MFC3606408.1"/>
    <property type="molecule type" value="Genomic_DNA"/>
</dbReference>
<dbReference type="InterPro" id="IPR012796">
    <property type="entry name" value="Lysidine-tRNA-synth_C"/>
</dbReference>
<evidence type="ECO:0000259" key="9">
    <source>
        <dbReference type="SMART" id="SM00977"/>
    </source>
</evidence>
<keyword evidence="11" id="KW-1185">Reference proteome</keyword>
<dbReference type="Pfam" id="PF11734">
    <property type="entry name" value="TilS_C"/>
    <property type="match status" value="1"/>
</dbReference>
<evidence type="ECO:0000256" key="5">
    <source>
        <dbReference type="ARBA" id="ARBA00022741"/>
    </source>
</evidence>
<comment type="similarity">
    <text evidence="8">Belongs to the tRNA(Ile)-lysidine synthase family.</text>
</comment>
<evidence type="ECO:0000256" key="8">
    <source>
        <dbReference type="HAMAP-Rule" id="MF_01161"/>
    </source>
</evidence>
<protein>
    <recommendedName>
        <fullName evidence="8">tRNA(Ile)-lysidine synthase</fullName>
        <ecNumber evidence="8">6.3.4.19</ecNumber>
    </recommendedName>
    <alternativeName>
        <fullName evidence="8">tRNA(Ile)-2-lysyl-cytidine synthase</fullName>
    </alternativeName>
    <alternativeName>
        <fullName evidence="8">tRNA(Ile)-lysidine synthetase</fullName>
    </alternativeName>
</protein>
<keyword evidence="2 8" id="KW-0963">Cytoplasm</keyword>
<name>A0ABV7T1Q7_9GAMM</name>
<evidence type="ECO:0000256" key="4">
    <source>
        <dbReference type="ARBA" id="ARBA00022694"/>
    </source>
</evidence>
<evidence type="ECO:0000256" key="7">
    <source>
        <dbReference type="ARBA" id="ARBA00048539"/>
    </source>
</evidence>
<proteinExistence type="inferred from homology"/>
<feature type="domain" description="Lysidine-tRNA(Ile) synthetase C-terminal" evidence="9">
    <location>
        <begin position="363"/>
        <end position="428"/>
    </location>
</feature>
<dbReference type="InterPro" id="IPR012795">
    <property type="entry name" value="tRNA_Ile_lys_synt_N"/>
</dbReference>
<comment type="domain">
    <text evidence="8">The N-terminal region contains the highly conserved SGGXDS motif, predicted to be a P-loop motif involved in ATP binding.</text>
</comment>
<sequence length="434" mass="47697">MSHCPLACEAMAALRPWLSAPAWRIAFSGGLDSTVLLHLLASLRDELELPPLSAIHVHHGLQPAADAWADHCRLVCDALGIEFLVRRVAPGQGASLENAARQARYAALGGCLGKGEALLTAQHRDDQAETLLYRLLRGSGVRGLAAIPPSRPFAQGHLLRPLLAVGRERLLAYATARQLSWVEDPSNGDQRFDRNYLRQSLLPALRKRWPQAQANLARTAGHMRDAQALLDELAVLDLDSVAGGSRFAWLDLPSLDLAALTGLSASRQRNLLRHWLADQVSMPDTDHWRGWDALRDAAADRAPRWRLAGGELVRGEGRIWFLAGPWLAEPETGELPWSDLGRALVLPGNGSLRLEGLPPAGELQVRYRQGGETMRVPERGERDLKRLLNEAQVPVFLRCRLPLLYCQGRLLAVANLPRLAPAGLSLVWKPPGLR</sequence>
<dbReference type="InterPro" id="IPR014729">
    <property type="entry name" value="Rossmann-like_a/b/a_fold"/>
</dbReference>
<keyword evidence="6 8" id="KW-0067">ATP-binding</keyword>
<dbReference type="SUPFAM" id="SSF52402">
    <property type="entry name" value="Adenine nucleotide alpha hydrolases-like"/>
    <property type="match status" value="1"/>
</dbReference>